<evidence type="ECO:0000313" key="1">
    <source>
        <dbReference type="EMBL" id="RHX90832.1"/>
    </source>
</evidence>
<dbReference type="Proteomes" id="UP000265798">
    <property type="component" value="Unassembled WGS sequence"/>
</dbReference>
<proteinExistence type="predicted"/>
<evidence type="ECO:0000313" key="2">
    <source>
        <dbReference type="Proteomes" id="UP000265798"/>
    </source>
</evidence>
<comment type="caution">
    <text evidence="1">The sequence shown here is derived from an EMBL/GenBank/DDBJ whole genome shotgun (WGS) entry which is preliminary data.</text>
</comment>
<sequence>MEWKAVLQSLFLHADFWKCAKVNFPILFLESDKLSVIVGRPRSDWKKQILKFKSILLIERQIEF</sequence>
<dbReference type="EMBL" id="QHCT01000002">
    <property type="protein sequence ID" value="RHX90832.1"/>
    <property type="molecule type" value="Genomic_DNA"/>
</dbReference>
<protein>
    <submittedName>
        <fullName evidence="1">Uncharacterized protein</fullName>
    </submittedName>
</protein>
<organism evidence="1 2">
    <name type="scientific">Leptospira stimsonii</name>
    <dbReference type="NCBI Taxonomy" id="2202203"/>
    <lineage>
        <taxon>Bacteria</taxon>
        <taxon>Pseudomonadati</taxon>
        <taxon>Spirochaetota</taxon>
        <taxon>Spirochaetia</taxon>
        <taxon>Leptospirales</taxon>
        <taxon>Leptospiraceae</taxon>
        <taxon>Leptospira</taxon>
    </lineage>
</organism>
<accession>A0A396Z5Q9</accession>
<dbReference type="AlphaFoldDB" id="A0A396Z5Q9"/>
<name>A0A396Z5Q9_9LEPT</name>
<reference evidence="2" key="1">
    <citation type="submission" date="2018-05" db="EMBL/GenBank/DDBJ databases">
        <title>Leptospira yasudae sp. nov. and Leptospira stimsonii sp. nov., two pathogenic species of the genus Leptospira isolated from environmental sources.</title>
        <authorList>
            <person name="Casanovas-Massana A."/>
            <person name="Hamond C."/>
            <person name="Santos L.A."/>
            <person name="Hacker K.P."/>
            <person name="Balassiano I."/>
            <person name="Medeiros M.A."/>
            <person name="Reis M.G."/>
            <person name="Ko A.I."/>
            <person name="Wunder E.A."/>
        </authorList>
    </citation>
    <scope>NUCLEOTIDE SEQUENCE [LARGE SCALE GENOMIC DNA]</scope>
    <source>
        <strain evidence="2">Yale</strain>
    </source>
</reference>
<gene>
    <name evidence="1" type="ORF">DLM75_10690</name>
</gene>